<dbReference type="KEGG" id="wna:KA717_24410"/>
<reference evidence="3" key="1">
    <citation type="submission" date="2021-04" db="EMBL/GenBank/DDBJ databases">
        <title>Genome sequence of Woronichinia naegeliana from Washington state freshwater lake bloom.</title>
        <authorList>
            <person name="Dreher T.W."/>
        </authorList>
    </citation>
    <scope>NUCLEOTIDE SEQUENCE</scope>
    <source>
        <strain evidence="3">WA131</strain>
    </source>
</reference>
<dbReference type="EMBL" id="CP073041">
    <property type="protein sequence ID" value="UXE59079.1"/>
    <property type="molecule type" value="Genomic_DNA"/>
</dbReference>
<accession>A0A977PU25</accession>
<feature type="region of interest" description="Disordered" evidence="1">
    <location>
        <begin position="99"/>
        <end position="133"/>
    </location>
</feature>
<feature type="compositionally biased region" description="Polar residues" evidence="1">
    <location>
        <begin position="107"/>
        <end position="118"/>
    </location>
</feature>
<evidence type="ECO:0000259" key="2">
    <source>
        <dbReference type="Pfam" id="PF12770"/>
    </source>
</evidence>
<organism evidence="3">
    <name type="scientific">Woronichinia naegeliana WA131</name>
    <dbReference type="NCBI Taxonomy" id="2824559"/>
    <lineage>
        <taxon>Bacteria</taxon>
        <taxon>Bacillati</taxon>
        <taxon>Cyanobacteriota</taxon>
        <taxon>Cyanophyceae</taxon>
        <taxon>Synechococcales</taxon>
        <taxon>Coelosphaeriaceae</taxon>
        <taxon>Woronichinia</taxon>
    </lineage>
</organism>
<sequence>MLVVQTGDWPTALEIAEQDKNALLRQGLLSNQPALSPDYGQMQTFLQLQPHTAILYWHLSANALTTFLLTGDQLEAITSDFPQLIALENWIKSWKKDYPTDKKETSENSTKFPQNSPKSGLIPPNPPSKGGNRAEVQDVSIVFSGKTVIIQNKRESEASNSVINNSPQTSTPPLSREADVNNSIIDNSPQTSTPPFLREADGNNSVINDSPQTSTPPFLRGAGGINPQNEAGEINSVINDSPQTSTPPFLRGAGGINPQNEAEGNSWRDRLYQSLKSLKNLLSIPEIETKLAQFPQINRLILIPHRDLHLFPLDSLFTNQYTVSYLPSIQVGINLLAHPTNPENRLLSIENPDSIQTNDDGTVTKFPPLTAAEAESELICRLYPQTTRRHKSQTTLSQVTAQLNQPHSVLHFTGHGYYNFKQPLQSALALSQADRLTLNEIIKLDLSPYDLVCLCACETAIAGNQTITTEYIGIVSAFLYAGVAKVVSTLWTVESVASAVLMVEFHHRRLTGKPESQALSEAKHWLRTASVAELSHWYQQQMDALPDDHSLRPWLCDRLDELATMKSDSIPYESPYFWAAFTLTGL</sequence>
<feature type="compositionally biased region" description="Polar residues" evidence="1">
    <location>
        <begin position="158"/>
        <end position="173"/>
    </location>
</feature>
<proteinExistence type="predicted"/>
<protein>
    <submittedName>
        <fullName evidence="3">CHAT domain-containing protein</fullName>
    </submittedName>
</protein>
<evidence type="ECO:0000256" key="1">
    <source>
        <dbReference type="SAM" id="MobiDB-lite"/>
    </source>
</evidence>
<dbReference type="Proteomes" id="UP001065613">
    <property type="component" value="Chromosome"/>
</dbReference>
<name>A0A977PU25_9CYAN</name>
<feature type="region of interest" description="Disordered" evidence="1">
    <location>
        <begin position="158"/>
        <end position="264"/>
    </location>
</feature>
<gene>
    <name evidence="3" type="ORF">KA717_24410</name>
</gene>
<feature type="compositionally biased region" description="Polar residues" evidence="1">
    <location>
        <begin position="202"/>
        <end position="216"/>
    </location>
</feature>
<dbReference type="InterPro" id="IPR024983">
    <property type="entry name" value="CHAT_dom"/>
</dbReference>
<feature type="compositionally biased region" description="Polar residues" evidence="1">
    <location>
        <begin position="180"/>
        <end position="194"/>
    </location>
</feature>
<dbReference type="AlphaFoldDB" id="A0A977PU25"/>
<feature type="domain" description="CHAT" evidence="2">
    <location>
        <begin position="275"/>
        <end position="585"/>
    </location>
</feature>
<dbReference type="Pfam" id="PF12770">
    <property type="entry name" value="CHAT"/>
    <property type="match status" value="1"/>
</dbReference>
<feature type="compositionally biased region" description="Polar residues" evidence="1">
    <location>
        <begin position="236"/>
        <end position="247"/>
    </location>
</feature>
<evidence type="ECO:0000313" key="3">
    <source>
        <dbReference type="EMBL" id="UXE59079.1"/>
    </source>
</evidence>